<dbReference type="GeneID" id="36561137"/>
<accession>A0A2I2G0L7</accession>
<keyword evidence="1" id="KW-0472">Membrane</keyword>
<feature type="transmembrane region" description="Helical" evidence="1">
    <location>
        <begin position="67"/>
        <end position="93"/>
    </location>
</feature>
<sequence length="229" mass="24315">MSPINSTKEAPMTPALEVAQHPPDVSYRGLSPDQYQYTPMAYASGPEKGSQAGLAEGTTCGLRKVTFWLSLAIAGLVVIVVAIAVGLGVGLGLGKDGSPSSPATNATFSSTLSTASATSTSTSLSGTKPISCPDDNNTLKHMSDGSGIQYRIQCDTYFDKRRDLASIMMPSFADCLYLCDSMNRVQRRDDVSAVFFNDTVYGYTKGTCWCFGNATKTYKIKGIAVAIPQ</sequence>
<keyword evidence="1" id="KW-1133">Transmembrane helix</keyword>
<dbReference type="AlphaFoldDB" id="A0A2I2G0L7"/>
<evidence type="ECO:0000313" key="3">
    <source>
        <dbReference type="Proteomes" id="UP000234275"/>
    </source>
</evidence>
<proteinExistence type="predicted"/>
<gene>
    <name evidence="2" type="ORF">P170DRAFT_477297</name>
</gene>
<organism evidence="2 3">
    <name type="scientific">Aspergillus steynii IBT 23096</name>
    <dbReference type="NCBI Taxonomy" id="1392250"/>
    <lineage>
        <taxon>Eukaryota</taxon>
        <taxon>Fungi</taxon>
        <taxon>Dikarya</taxon>
        <taxon>Ascomycota</taxon>
        <taxon>Pezizomycotina</taxon>
        <taxon>Eurotiomycetes</taxon>
        <taxon>Eurotiomycetidae</taxon>
        <taxon>Eurotiales</taxon>
        <taxon>Aspergillaceae</taxon>
        <taxon>Aspergillus</taxon>
        <taxon>Aspergillus subgen. Circumdati</taxon>
    </lineage>
</organism>
<reference evidence="2 3" key="1">
    <citation type="submission" date="2016-12" db="EMBL/GenBank/DDBJ databases">
        <title>The genomes of Aspergillus section Nigri reveals drivers in fungal speciation.</title>
        <authorList>
            <consortium name="DOE Joint Genome Institute"/>
            <person name="Vesth T.C."/>
            <person name="Nybo J."/>
            <person name="Theobald S."/>
            <person name="Brandl J."/>
            <person name="Frisvad J.C."/>
            <person name="Nielsen K.F."/>
            <person name="Lyhne E.K."/>
            <person name="Kogle M.E."/>
            <person name="Kuo A."/>
            <person name="Riley R."/>
            <person name="Clum A."/>
            <person name="Nolan M."/>
            <person name="Lipzen A."/>
            <person name="Salamov A."/>
            <person name="Henrissat B."/>
            <person name="Wiebenga A."/>
            <person name="De Vries R.P."/>
            <person name="Grigoriev I.V."/>
            <person name="Mortensen U.H."/>
            <person name="Andersen M.R."/>
            <person name="Baker S.E."/>
        </authorList>
    </citation>
    <scope>NUCLEOTIDE SEQUENCE [LARGE SCALE GENOMIC DNA]</scope>
    <source>
        <strain evidence="2 3">IBT 23096</strain>
    </source>
</reference>
<dbReference type="EMBL" id="MSFO01000006">
    <property type="protein sequence ID" value="PLB46417.1"/>
    <property type="molecule type" value="Genomic_DNA"/>
</dbReference>
<name>A0A2I2G0L7_9EURO</name>
<keyword evidence="3" id="KW-1185">Reference proteome</keyword>
<dbReference type="RefSeq" id="XP_024701719.1">
    <property type="nucleotide sequence ID" value="XM_024853439.1"/>
</dbReference>
<evidence type="ECO:0000256" key="1">
    <source>
        <dbReference type="SAM" id="Phobius"/>
    </source>
</evidence>
<dbReference type="VEuPathDB" id="FungiDB:P170DRAFT_477297"/>
<keyword evidence="1" id="KW-0812">Transmembrane</keyword>
<protein>
    <submittedName>
        <fullName evidence="2">Uncharacterized protein</fullName>
    </submittedName>
</protein>
<dbReference type="STRING" id="1392250.A0A2I2G0L7"/>
<dbReference type="Proteomes" id="UP000234275">
    <property type="component" value="Unassembled WGS sequence"/>
</dbReference>
<evidence type="ECO:0000313" key="2">
    <source>
        <dbReference type="EMBL" id="PLB46417.1"/>
    </source>
</evidence>
<comment type="caution">
    <text evidence="2">The sequence shown here is derived from an EMBL/GenBank/DDBJ whole genome shotgun (WGS) entry which is preliminary data.</text>
</comment>
<dbReference type="OrthoDB" id="4508208at2759"/>